<name>A0ABD5P361_9EURY</name>
<evidence type="ECO:0000313" key="4">
    <source>
        <dbReference type="Proteomes" id="UP001595821"/>
    </source>
</evidence>
<dbReference type="EMBL" id="JBHSDJ010000127">
    <property type="protein sequence ID" value="MFC4248757.1"/>
    <property type="molecule type" value="Genomic_DNA"/>
</dbReference>
<dbReference type="InterPro" id="IPR036188">
    <property type="entry name" value="FAD/NAD-bd_sf"/>
</dbReference>
<proteinExistence type="predicted"/>
<keyword evidence="1 3" id="KW-0560">Oxidoreductase</keyword>
<gene>
    <name evidence="3" type="ORF">ACFOZ7_17805</name>
</gene>
<accession>A0ABD5P361</accession>
<evidence type="ECO:0000259" key="2">
    <source>
        <dbReference type="Pfam" id="PF01266"/>
    </source>
</evidence>
<evidence type="ECO:0000256" key="1">
    <source>
        <dbReference type="ARBA" id="ARBA00023002"/>
    </source>
</evidence>
<dbReference type="Pfam" id="PF01266">
    <property type="entry name" value="DAO"/>
    <property type="match status" value="1"/>
</dbReference>
<dbReference type="GeneID" id="71856035"/>
<organism evidence="3 4">
    <name type="scientific">Natribaculum luteum</name>
    <dbReference type="NCBI Taxonomy" id="1586232"/>
    <lineage>
        <taxon>Archaea</taxon>
        <taxon>Methanobacteriati</taxon>
        <taxon>Methanobacteriota</taxon>
        <taxon>Stenosarchaea group</taxon>
        <taxon>Halobacteria</taxon>
        <taxon>Halobacteriales</taxon>
        <taxon>Natrialbaceae</taxon>
        <taxon>Natribaculum</taxon>
    </lineage>
</organism>
<dbReference type="Proteomes" id="UP001595821">
    <property type="component" value="Unassembled WGS sequence"/>
</dbReference>
<dbReference type="AlphaFoldDB" id="A0ABD5P361"/>
<dbReference type="InterPro" id="IPR006076">
    <property type="entry name" value="FAD-dep_OxRdtase"/>
</dbReference>
<protein>
    <submittedName>
        <fullName evidence="3">NAD(P)/FAD-dependent oxidoreductase</fullName>
        <ecNumber evidence="3">1.-.-.-</ecNumber>
    </submittedName>
</protein>
<comment type="caution">
    <text evidence="3">The sequence shown here is derived from an EMBL/GenBank/DDBJ whole genome shotgun (WGS) entry which is preliminary data.</text>
</comment>
<dbReference type="PANTHER" id="PTHR13847">
    <property type="entry name" value="SARCOSINE DEHYDROGENASE-RELATED"/>
    <property type="match status" value="1"/>
</dbReference>
<dbReference type="RefSeq" id="WP_246976333.1">
    <property type="nucleotide sequence ID" value="NZ_CP095398.1"/>
</dbReference>
<dbReference type="Gene3D" id="3.50.50.60">
    <property type="entry name" value="FAD/NAD(P)-binding domain"/>
    <property type="match status" value="1"/>
</dbReference>
<feature type="domain" description="FAD dependent oxidoreductase" evidence="2">
    <location>
        <begin position="7"/>
        <end position="355"/>
    </location>
</feature>
<evidence type="ECO:0000313" key="3">
    <source>
        <dbReference type="EMBL" id="MFC4248757.1"/>
    </source>
</evidence>
<dbReference type="SUPFAM" id="SSF51905">
    <property type="entry name" value="FAD/NAD(P)-binding domain"/>
    <property type="match status" value="1"/>
</dbReference>
<dbReference type="Gene3D" id="3.30.9.10">
    <property type="entry name" value="D-Amino Acid Oxidase, subunit A, domain 2"/>
    <property type="match status" value="1"/>
</dbReference>
<sequence length="395" mass="42540">MTTGDYDVVIVGAGVAGCISAYELAPDHDVLVIDKGQVAGETTGRSSGLITVTTDVLVPRAEMLDVPAMASHVNSYVRDLDGTGEFEFVERPGIELVPPDQKDSARDYVADLQEDGLAVTYLEPDELEAHYPDTFTMDSFAGAVLYEDVGWVDPYTYTTTLQQEAESQGAEFRTGVEVEDVTFDNGAVTGVETQTGHIEADYVVCAAGWRTREMLSDVIEIPVRPFRIQIVTLDPGQELGDEYPMAWDARTDLYWRPDAAGHIHVGGGEYTLDEPQSASDDVDEWYVDLVAETLPTCLTDFEKAGIADSWACIDGATPDAVGIVDAPTDAPDGLVIATGFHGLGMMLSPITGTAVRSLITGEDTPFSLDGIALDRFDSRGVDFEFQPIGGGAMRE</sequence>
<dbReference type="GO" id="GO:0016491">
    <property type="term" value="F:oxidoreductase activity"/>
    <property type="evidence" value="ECO:0007669"/>
    <property type="project" value="UniProtKB-KW"/>
</dbReference>
<dbReference type="EC" id="1.-.-.-" evidence="3"/>
<dbReference type="PANTHER" id="PTHR13847:SF287">
    <property type="entry name" value="FAD-DEPENDENT OXIDOREDUCTASE DOMAIN-CONTAINING PROTEIN 1"/>
    <property type="match status" value="1"/>
</dbReference>
<reference evidence="3 4" key="1">
    <citation type="journal article" date="2014" name="Int. J. Syst. Evol. Microbiol.">
        <title>Complete genome sequence of Corynebacterium casei LMG S-19264T (=DSM 44701T), isolated from a smear-ripened cheese.</title>
        <authorList>
            <consortium name="US DOE Joint Genome Institute (JGI-PGF)"/>
            <person name="Walter F."/>
            <person name="Albersmeier A."/>
            <person name="Kalinowski J."/>
            <person name="Ruckert C."/>
        </authorList>
    </citation>
    <scope>NUCLEOTIDE SEQUENCE [LARGE SCALE GENOMIC DNA]</scope>
    <source>
        <strain evidence="3 4">IBRC-M 10912</strain>
    </source>
</reference>